<dbReference type="RefSeq" id="WP_068869763.1">
    <property type="nucleotide sequence ID" value="NZ_CP016539.2"/>
</dbReference>
<dbReference type="AlphaFoldDB" id="A0A1C7E9A1"/>
<dbReference type="STRING" id="1038856.BBI15_07340"/>
<dbReference type="EMBL" id="CP016539">
    <property type="protein sequence ID" value="ANU20037.1"/>
    <property type="molecule type" value="Genomic_DNA"/>
</dbReference>
<gene>
    <name evidence="2" type="ORF">BBI15_07340</name>
</gene>
<accession>A0A1C7E9A1</accession>
<organism evidence="2 3">
    <name type="scientific">Planococcus plakortidis</name>
    <dbReference type="NCBI Taxonomy" id="1038856"/>
    <lineage>
        <taxon>Bacteria</taxon>
        <taxon>Bacillati</taxon>
        <taxon>Bacillota</taxon>
        <taxon>Bacilli</taxon>
        <taxon>Bacillales</taxon>
        <taxon>Caryophanaceae</taxon>
        <taxon>Planococcus</taxon>
    </lineage>
</organism>
<keyword evidence="1" id="KW-0175">Coiled coil</keyword>
<evidence type="ECO:0000313" key="3">
    <source>
        <dbReference type="Proteomes" id="UP000092650"/>
    </source>
</evidence>
<keyword evidence="3" id="KW-1185">Reference proteome</keyword>
<protein>
    <submittedName>
        <fullName evidence="2">Uncharacterized protein</fullName>
    </submittedName>
</protein>
<feature type="coiled-coil region" evidence="1">
    <location>
        <begin position="19"/>
        <end position="53"/>
    </location>
</feature>
<proteinExistence type="predicted"/>
<evidence type="ECO:0000313" key="2">
    <source>
        <dbReference type="EMBL" id="ANU20037.1"/>
    </source>
</evidence>
<name>A0A1C7E9A1_9BACL</name>
<evidence type="ECO:0000256" key="1">
    <source>
        <dbReference type="SAM" id="Coils"/>
    </source>
</evidence>
<reference evidence="2" key="1">
    <citation type="submission" date="2016-10" db="EMBL/GenBank/DDBJ databases">
        <authorList>
            <person name="See-Too W.S."/>
        </authorList>
    </citation>
    <scope>NUCLEOTIDE SEQUENCE [LARGE SCALE GENOMIC DNA]</scope>
    <source>
        <strain evidence="2">DSM 23997</strain>
    </source>
</reference>
<dbReference type="Proteomes" id="UP000092650">
    <property type="component" value="Chromosome"/>
</dbReference>
<dbReference type="OrthoDB" id="2446958at2"/>
<sequence>MVTKESIMKSVDRELTLLIEEYERQLHRKDIEIKELKNQLLKRNAENVELQLVVRQQAKEIELKKNQAFSYLSTLEEGNLEEVRKILELNDSEEVAALASAMEQMWRKRENGMLAKLFEEVNSPHYRKQLKNSEFNYRLLAIIQEILSATDSIDYDSDALIEKAMEYAIQSIGTNGEQSLREYLKAQHQNVYPALLQRNESHLIRTYFRLLLTFTMKQVLQESLKHMVTVEWSFLVSAMSKEDFEFYFWYSYLFDGEQRILDRAKEFYPQGMQNVKGFRLFYQAAKSTDVTEEAYREARNTFRSNKNLTNMEQELVLEKVDQRIKPRLQSSVKAHEAPIYIITSTEYDKLKQTLGLQRKRMKLPLYQKDKLNQIYLYKEVSVWFSKVRGRAFLVNKEYREFSKQIAPLVIKTGEMRYTLPPEGKAGIQSSSFVWPSTEVKKKKENPKNEEKTLNETSELKRLGYQITGVNRAKRWQALELAVPKIGLKKVVGIISYNILLRKGQKNGERKFAYAIAEWEHDLEKLKKHYYRNDFKWPNTKK</sequence>
<dbReference type="KEGG" id="ppla:BBI15_07340"/>